<name>A0ABU1I0G9_9MICO</name>
<dbReference type="GO" id="GO:0016301">
    <property type="term" value="F:kinase activity"/>
    <property type="evidence" value="ECO:0007669"/>
    <property type="project" value="UniProtKB-KW"/>
</dbReference>
<keyword evidence="1" id="KW-1133">Transmembrane helix</keyword>
<dbReference type="Gene3D" id="3.30.565.10">
    <property type="entry name" value="Histidine kinase-like ATPase, C-terminal domain"/>
    <property type="match status" value="1"/>
</dbReference>
<feature type="transmembrane region" description="Helical" evidence="1">
    <location>
        <begin position="322"/>
        <end position="344"/>
    </location>
</feature>
<reference evidence="2 3" key="1">
    <citation type="submission" date="2023-08" db="EMBL/GenBank/DDBJ databases">
        <title>Functional and genomic diversity of the sorghum phyllosphere microbiome.</title>
        <authorList>
            <person name="Shade A."/>
        </authorList>
    </citation>
    <scope>NUCLEOTIDE SEQUENCE [LARGE SCALE GENOMIC DNA]</scope>
    <source>
        <strain evidence="2 3">SORGH_AS_0919</strain>
    </source>
</reference>
<dbReference type="Proteomes" id="UP001260188">
    <property type="component" value="Unassembled WGS sequence"/>
</dbReference>
<feature type="transmembrane region" description="Helical" evidence="1">
    <location>
        <begin position="114"/>
        <end position="132"/>
    </location>
</feature>
<keyword evidence="1" id="KW-0472">Membrane</keyword>
<dbReference type="InterPro" id="IPR036890">
    <property type="entry name" value="HATPase_C_sf"/>
</dbReference>
<keyword evidence="1" id="KW-0812">Transmembrane</keyword>
<feature type="transmembrane region" description="Helical" evidence="1">
    <location>
        <begin position="297"/>
        <end position="316"/>
    </location>
</feature>
<dbReference type="EMBL" id="JAVIZA010000001">
    <property type="protein sequence ID" value="MDR6167392.1"/>
    <property type="molecule type" value="Genomic_DNA"/>
</dbReference>
<keyword evidence="2" id="KW-0808">Transferase</keyword>
<feature type="transmembrane region" description="Helical" evidence="1">
    <location>
        <begin position="77"/>
        <end position="94"/>
    </location>
</feature>
<organism evidence="2 3">
    <name type="scientific">Microbacterium paludicola</name>
    <dbReference type="NCBI Taxonomy" id="300019"/>
    <lineage>
        <taxon>Bacteria</taxon>
        <taxon>Bacillati</taxon>
        <taxon>Actinomycetota</taxon>
        <taxon>Actinomycetes</taxon>
        <taxon>Micrococcales</taxon>
        <taxon>Microbacteriaceae</taxon>
        <taxon>Microbacterium</taxon>
    </lineage>
</organism>
<proteinExistence type="predicted"/>
<feature type="transmembrane region" description="Helical" evidence="1">
    <location>
        <begin position="266"/>
        <end position="285"/>
    </location>
</feature>
<keyword evidence="2" id="KW-0418">Kinase</keyword>
<dbReference type="RefSeq" id="WP_309665900.1">
    <property type="nucleotide sequence ID" value="NZ_JAVIZA010000001.1"/>
</dbReference>
<feature type="transmembrane region" description="Helical" evidence="1">
    <location>
        <begin position="20"/>
        <end position="39"/>
    </location>
</feature>
<evidence type="ECO:0000313" key="3">
    <source>
        <dbReference type="Proteomes" id="UP001260188"/>
    </source>
</evidence>
<feature type="transmembrane region" description="Helical" evidence="1">
    <location>
        <begin position="45"/>
        <end position="65"/>
    </location>
</feature>
<protein>
    <submittedName>
        <fullName evidence="2">Signal transduction histidine kinase</fullName>
    </submittedName>
</protein>
<feature type="transmembrane region" description="Helical" evidence="1">
    <location>
        <begin position="243"/>
        <end position="260"/>
    </location>
</feature>
<keyword evidence="3" id="KW-1185">Reference proteome</keyword>
<evidence type="ECO:0000313" key="2">
    <source>
        <dbReference type="EMBL" id="MDR6167392.1"/>
    </source>
</evidence>
<gene>
    <name evidence="2" type="ORF">QE367_001596</name>
</gene>
<evidence type="ECO:0000256" key="1">
    <source>
        <dbReference type="SAM" id="Phobius"/>
    </source>
</evidence>
<sequence length="543" mass="56654">MTTWWSAVSGGGFYTRWSAAVSLLVAGIFSVPSVGGVGIEAYLRGAAVAALGWAVLAALLVPVAVAERRMSSRAGRGALVLGALLVVATMRSFVNDAISSALFGIVPSGPMPSRIATNLLTAVALLSIVAVITSRHAASRAAADRLRAALARVASAEARRQRIAAEAREALVSGIAMLRRSRERMLDGPVDFEAVRAFSEDVRGLSHRVDRLLRSYDDDGPLEPPLPDDADAPLSMRLVAPPWLSVAPLYALACLPYAVAAGGAGVGLAGLVGGILVDLVAGVAVRRWARPPRPAAFVAVWTAAGAGMSVVTYLFLPRIGVLGLVPVLAVPVVAVLVGLCRDALSRAGADERRAAGGLAEVAREAAEVDESAPVRQGVDVLHGRAQGACVVFAARVDERAPTPDEVADFRSRTEAAFRAILHAGSDERMPPGESLDRLIEAWAPAVAVTQRIDDAVRMRLRDPETAERVVSVVTEALVNAVKHSGARRAQVVARVTGSGSLLLRVASPGRLAPRPGRGLGTIGRRVFQDGGDVVLETVLPASR</sequence>
<comment type="caution">
    <text evidence="2">The sequence shown here is derived from an EMBL/GenBank/DDBJ whole genome shotgun (WGS) entry which is preliminary data.</text>
</comment>
<accession>A0ABU1I0G9</accession>